<dbReference type="Gene3D" id="1.10.10.60">
    <property type="entry name" value="Homeodomain-like"/>
    <property type="match status" value="1"/>
</dbReference>
<keyword evidence="3" id="KW-1185">Reference proteome</keyword>
<dbReference type="PANTHER" id="PTHR46327">
    <property type="entry name" value="F16F4.11 PROTEIN-RELATED"/>
    <property type="match status" value="1"/>
</dbReference>
<feature type="domain" description="Myb/SANT-like DNA-binding" evidence="2">
    <location>
        <begin position="111"/>
        <end position="197"/>
    </location>
</feature>
<organism evidence="3 4">
    <name type="scientific">Elaeis guineensis var. tenera</name>
    <name type="common">Oil palm</name>
    <dbReference type="NCBI Taxonomy" id="51953"/>
    <lineage>
        <taxon>Eukaryota</taxon>
        <taxon>Viridiplantae</taxon>
        <taxon>Streptophyta</taxon>
        <taxon>Embryophyta</taxon>
        <taxon>Tracheophyta</taxon>
        <taxon>Spermatophyta</taxon>
        <taxon>Magnoliopsida</taxon>
        <taxon>Liliopsida</taxon>
        <taxon>Arecaceae</taxon>
        <taxon>Arecoideae</taxon>
        <taxon>Cocoseae</taxon>
        <taxon>Elaeidinae</taxon>
        <taxon>Elaeis</taxon>
    </lineage>
</organism>
<evidence type="ECO:0000313" key="4">
    <source>
        <dbReference type="RefSeq" id="XP_019703918.1"/>
    </source>
</evidence>
<proteinExistence type="predicted"/>
<dbReference type="PANTHER" id="PTHR46327:SF9">
    <property type="entry name" value="MYB_SANT-LIKE DNA-BINDING DOMAIN-CONTAINING PROTEIN"/>
    <property type="match status" value="1"/>
</dbReference>
<feature type="non-terminal residue" evidence="4">
    <location>
        <position position="279"/>
    </location>
</feature>
<sequence>MLETRPRGRAEAKDTSMTSSGFVSGSSADPSVHHLPQAHHPLHNLQPMLAAGLFDPATASLNPPLRGKGISPSATATSDDDDPLPGAAVQENGHEQQTGTGPGKKGSPWQRMKWTDEVVRLLIRIVAFVGDDCAQEAVDGKRKHGAAFQKKGKWKMVSLLMQENGASVSPQQCEDKFNDLNKRYKRLNDILGPGTSCMLVSDPASLESMPISQKAKNDVRKILSSKHLFYKEMCAYHSGQKIPNCPDINLQSCLLSQVAPSKDGNQCFDGEEEEEEEEE</sequence>
<dbReference type="AlphaFoldDB" id="A0A6J0PF26"/>
<dbReference type="InParanoid" id="A0A6J0PF26"/>
<dbReference type="InterPro" id="IPR044822">
    <property type="entry name" value="Myb_DNA-bind_4"/>
</dbReference>
<accession>A0A6J0PF26</accession>
<dbReference type="RefSeq" id="XP_019703918.1">
    <property type="nucleotide sequence ID" value="XM_019848359.2"/>
</dbReference>
<feature type="region of interest" description="Disordered" evidence="1">
    <location>
        <begin position="260"/>
        <end position="279"/>
    </location>
</feature>
<dbReference type="Pfam" id="PF13837">
    <property type="entry name" value="Myb_DNA-bind_4"/>
    <property type="match status" value="1"/>
</dbReference>
<dbReference type="OrthoDB" id="784295at2759"/>
<feature type="compositionally biased region" description="Low complexity" evidence="1">
    <location>
        <begin position="16"/>
        <end position="30"/>
    </location>
</feature>
<evidence type="ECO:0000259" key="2">
    <source>
        <dbReference type="Pfam" id="PF13837"/>
    </source>
</evidence>
<feature type="compositionally biased region" description="Acidic residues" evidence="1">
    <location>
        <begin position="269"/>
        <end position="279"/>
    </location>
</feature>
<protein>
    <submittedName>
        <fullName evidence="4">Uncharacterized protein LOC109505520</fullName>
    </submittedName>
</protein>
<evidence type="ECO:0000313" key="3">
    <source>
        <dbReference type="Proteomes" id="UP000504607"/>
    </source>
</evidence>
<feature type="region of interest" description="Disordered" evidence="1">
    <location>
        <begin position="63"/>
        <end position="111"/>
    </location>
</feature>
<dbReference type="Proteomes" id="UP000504607">
    <property type="component" value="Chromosome 2"/>
</dbReference>
<gene>
    <name evidence="4" type="primary">LOC109505520</name>
</gene>
<name>A0A6J0PF26_ELAGV</name>
<feature type="region of interest" description="Disordered" evidence="1">
    <location>
        <begin position="1"/>
        <end position="38"/>
    </location>
</feature>
<feature type="compositionally biased region" description="Basic and acidic residues" evidence="1">
    <location>
        <begin position="1"/>
        <end position="14"/>
    </location>
</feature>
<reference evidence="4" key="1">
    <citation type="submission" date="2025-08" db="UniProtKB">
        <authorList>
            <consortium name="RefSeq"/>
        </authorList>
    </citation>
    <scope>IDENTIFICATION</scope>
</reference>
<evidence type="ECO:0000256" key="1">
    <source>
        <dbReference type="SAM" id="MobiDB-lite"/>
    </source>
</evidence>